<evidence type="ECO:0000256" key="3">
    <source>
        <dbReference type="ARBA" id="ARBA00022723"/>
    </source>
</evidence>
<feature type="binding site" evidence="8">
    <location>
        <position position="405"/>
    </location>
    <ligand>
        <name>Zn(2+)</name>
        <dbReference type="ChEBI" id="CHEBI:29105"/>
        <label>2</label>
    </ligand>
</feature>
<dbReference type="STRING" id="1330018.A0A167L1G0"/>
<evidence type="ECO:0000256" key="8">
    <source>
        <dbReference type="PIRSR" id="PIRSR628651-51"/>
    </source>
</evidence>
<dbReference type="AlphaFoldDB" id="A0A167L1G0"/>
<evidence type="ECO:0000256" key="5">
    <source>
        <dbReference type="ARBA" id="ARBA00022833"/>
    </source>
</evidence>
<evidence type="ECO:0000256" key="9">
    <source>
        <dbReference type="PROSITE-ProRule" id="PRU00146"/>
    </source>
</evidence>
<feature type="site" description="Histone H3K4me3 binding" evidence="7">
    <location>
        <position position="386"/>
    </location>
</feature>
<evidence type="ECO:0000256" key="2">
    <source>
        <dbReference type="ARBA" id="ARBA00010210"/>
    </source>
</evidence>
<dbReference type="SUPFAM" id="SSF57903">
    <property type="entry name" value="FYVE/PHD zinc finger"/>
    <property type="match status" value="1"/>
</dbReference>
<dbReference type="OrthoDB" id="5411773at2759"/>
<feature type="compositionally biased region" description="Basic residues" evidence="11">
    <location>
        <begin position="347"/>
        <end position="358"/>
    </location>
</feature>
<proteinExistence type="inferred from homology"/>
<dbReference type="GO" id="GO:0006325">
    <property type="term" value="P:chromatin organization"/>
    <property type="evidence" value="ECO:0007669"/>
    <property type="project" value="UniProtKB-KW"/>
</dbReference>
<evidence type="ECO:0000256" key="11">
    <source>
        <dbReference type="SAM" id="MobiDB-lite"/>
    </source>
</evidence>
<sequence length="445" mass="48844">MPPHPRKKRRSNAHRAVTIADEVEDVEEVEEVEAGEAVNGVDGAHGEGAGEREDGAEDEGPTEEQIEEWEAFREEYYEIINELPVSLHRSYNLMQELDEQVEGHLALQLPAIKQYINFRVALLAPPSAPLPPPSPADALMEEASSSAPPVYKPVSSSGASTTTMDHVTHHAHPPHVNGVTETPNPKKRKRSVGDEGSPPRRSPRGASTSTTLSRVSSRSSQSSLNPITPDGKNVNGIVSPGSSSPTKGAHSQAVPKKVEPEPSTAVTRRMLARIAKLSDESLRASDEKIGIAKAMYDLVDRHVRSLDAKIKEYEASVAIGLRPGTHPMDGTLTFEGSEEPVEYHESRRGRKKDRKGKRRAPDDEAEQDQPSDVLVNMPIMEMEPTYCYCHRVSFGEMIGCDGPDCPYGGWFHLDCLGMANAPKGSWFCRDCAKERNQPAKKRSRL</sequence>
<feature type="region of interest" description="Disordered" evidence="11">
    <location>
        <begin position="324"/>
        <end position="373"/>
    </location>
</feature>
<dbReference type="GO" id="GO:0008270">
    <property type="term" value="F:zinc ion binding"/>
    <property type="evidence" value="ECO:0007669"/>
    <property type="project" value="UniProtKB-KW"/>
</dbReference>
<dbReference type="InterPro" id="IPR019787">
    <property type="entry name" value="Znf_PHD-finger"/>
</dbReference>
<evidence type="ECO:0000256" key="7">
    <source>
        <dbReference type="PIRSR" id="PIRSR628651-50"/>
    </source>
</evidence>
<comment type="subcellular location">
    <subcellularLocation>
        <location evidence="1 10">Nucleus</location>
    </subcellularLocation>
</comment>
<feature type="binding site" evidence="8">
    <location>
        <position position="400"/>
    </location>
    <ligand>
        <name>Zn(2+)</name>
        <dbReference type="ChEBI" id="CHEBI:29105"/>
        <label>2</label>
    </ligand>
</feature>
<accession>A0A167L1G0</accession>
<feature type="site" description="Histone H3K4me3 binding" evidence="7">
    <location>
        <position position="397"/>
    </location>
</feature>
<feature type="binding site" evidence="8">
    <location>
        <position position="412"/>
    </location>
    <ligand>
        <name>Zn(2+)</name>
        <dbReference type="ChEBI" id="CHEBI:29105"/>
        <label>1</label>
    </ligand>
</feature>
<feature type="site" description="Histone H3K4me3 binding" evidence="7">
    <location>
        <position position="410"/>
    </location>
</feature>
<evidence type="ECO:0000256" key="10">
    <source>
        <dbReference type="RuleBase" id="RU361213"/>
    </source>
</evidence>
<dbReference type="GO" id="GO:0005634">
    <property type="term" value="C:nucleus"/>
    <property type="evidence" value="ECO:0007669"/>
    <property type="project" value="UniProtKB-SubCell"/>
</dbReference>
<feature type="region of interest" description="Disordered" evidence="11">
    <location>
        <begin position="132"/>
        <end position="265"/>
    </location>
</feature>
<feature type="binding site" evidence="8">
    <location>
        <position position="428"/>
    </location>
    <ligand>
        <name>Zn(2+)</name>
        <dbReference type="ChEBI" id="CHEBI:29105"/>
        <label>2</label>
    </ligand>
</feature>
<comment type="domain">
    <text evidence="10">The PHD-type zinc finger mediates the binding to H3K4me3.</text>
</comment>
<dbReference type="EMBL" id="KV417290">
    <property type="protein sequence ID" value="KZO95237.1"/>
    <property type="molecule type" value="Genomic_DNA"/>
</dbReference>
<dbReference type="PROSITE" id="PS50016">
    <property type="entry name" value="ZF_PHD_2"/>
    <property type="match status" value="1"/>
</dbReference>
<dbReference type="Gene3D" id="3.30.40.10">
    <property type="entry name" value="Zinc/RING finger domain, C3HC4 (zinc finger)"/>
    <property type="match status" value="1"/>
</dbReference>
<feature type="binding site" evidence="8">
    <location>
        <position position="387"/>
    </location>
    <ligand>
        <name>Zn(2+)</name>
        <dbReference type="ChEBI" id="CHEBI:29105"/>
        <label>1</label>
    </ligand>
</feature>
<dbReference type="InterPro" id="IPR024610">
    <property type="entry name" value="ING_N_histone-binding"/>
</dbReference>
<feature type="site" description="Histone H3K4me3 binding" evidence="7">
    <location>
        <position position="401"/>
    </location>
</feature>
<feature type="region of interest" description="Disordered" evidence="11">
    <location>
        <begin position="28"/>
        <end position="64"/>
    </location>
</feature>
<dbReference type="Gene3D" id="6.10.140.1740">
    <property type="match status" value="1"/>
</dbReference>
<dbReference type="Pfam" id="PF12998">
    <property type="entry name" value="ING"/>
    <property type="match status" value="2"/>
</dbReference>
<keyword evidence="6 10" id="KW-0539">Nucleus</keyword>
<dbReference type="SMART" id="SM01408">
    <property type="entry name" value="ING"/>
    <property type="match status" value="1"/>
</dbReference>
<evidence type="ECO:0000313" key="13">
    <source>
        <dbReference type="EMBL" id="KZO95237.1"/>
    </source>
</evidence>
<feature type="domain" description="PHD-type" evidence="12">
    <location>
        <begin position="384"/>
        <end position="434"/>
    </location>
</feature>
<organism evidence="13 14">
    <name type="scientific">Calocera viscosa (strain TUFC12733)</name>
    <dbReference type="NCBI Taxonomy" id="1330018"/>
    <lineage>
        <taxon>Eukaryota</taxon>
        <taxon>Fungi</taxon>
        <taxon>Dikarya</taxon>
        <taxon>Basidiomycota</taxon>
        <taxon>Agaricomycotina</taxon>
        <taxon>Dacrymycetes</taxon>
        <taxon>Dacrymycetales</taxon>
        <taxon>Dacrymycetaceae</taxon>
        <taxon>Calocera</taxon>
    </lineage>
</organism>
<dbReference type="SMART" id="SM00249">
    <property type="entry name" value="PHD"/>
    <property type="match status" value="1"/>
</dbReference>
<dbReference type="CDD" id="cd15505">
    <property type="entry name" value="PHD_ING"/>
    <property type="match status" value="1"/>
</dbReference>
<comment type="subunit">
    <text evidence="10">Component of an histone acetyltransferase complex. Interacts with H3K4me3 and to a lesser extent with H3K4me2.</text>
</comment>
<evidence type="ECO:0000256" key="4">
    <source>
        <dbReference type="ARBA" id="ARBA00022771"/>
    </source>
</evidence>
<protein>
    <recommendedName>
        <fullName evidence="10">Chromatin modification-related protein</fullName>
    </recommendedName>
</protein>
<keyword evidence="5 8" id="KW-0862">Zinc</keyword>
<keyword evidence="4 9" id="KW-0863">Zinc-finger</keyword>
<comment type="function">
    <text evidence="10">Component of an histone acetyltransferase complex.</text>
</comment>
<feature type="compositionally biased region" description="Low complexity" evidence="11">
    <location>
        <begin position="207"/>
        <end position="224"/>
    </location>
</feature>
<dbReference type="InterPro" id="IPR011011">
    <property type="entry name" value="Znf_FYVE_PHD"/>
</dbReference>
<evidence type="ECO:0000256" key="6">
    <source>
        <dbReference type="ARBA" id="ARBA00023242"/>
    </source>
</evidence>
<keyword evidence="10" id="KW-0156">Chromatin regulator</keyword>
<dbReference type="InterPro" id="IPR001965">
    <property type="entry name" value="Znf_PHD"/>
</dbReference>
<keyword evidence="3 8" id="KW-0479">Metal-binding</keyword>
<reference evidence="13 14" key="1">
    <citation type="journal article" date="2016" name="Mol. Biol. Evol.">
        <title>Comparative Genomics of Early-Diverging Mushroom-Forming Fungi Provides Insights into the Origins of Lignocellulose Decay Capabilities.</title>
        <authorList>
            <person name="Nagy L.G."/>
            <person name="Riley R."/>
            <person name="Tritt A."/>
            <person name="Adam C."/>
            <person name="Daum C."/>
            <person name="Floudas D."/>
            <person name="Sun H."/>
            <person name="Yadav J.S."/>
            <person name="Pangilinan J."/>
            <person name="Larsson K.H."/>
            <person name="Matsuura K."/>
            <person name="Barry K."/>
            <person name="Labutti K."/>
            <person name="Kuo R."/>
            <person name="Ohm R.A."/>
            <person name="Bhattacharya S.S."/>
            <person name="Shirouzu T."/>
            <person name="Yoshinaga Y."/>
            <person name="Martin F.M."/>
            <person name="Grigoriev I.V."/>
            <person name="Hibbett D.S."/>
        </authorList>
    </citation>
    <scope>NUCLEOTIDE SEQUENCE [LARGE SCALE GENOMIC DNA]</scope>
    <source>
        <strain evidence="13 14">TUFC12733</strain>
    </source>
</reference>
<evidence type="ECO:0000259" key="12">
    <source>
        <dbReference type="PROSITE" id="PS50016"/>
    </source>
</evidence>
<evidence type="ECO:0000313" key="14">
    <source>
        <dbReference type="Proteomes" id="UP000076738"/>
    </source>
</evidence>
<feature type="compositionally biased region" description="Basic and acidic residues" evidence="11">
    <location>
        <begin position="44"/>
        <end position="53"/>
    </location>
</feature>
<dbReference type="GO" id="GO:0000785">
    <property type="term" value="C:chromatin"/>
    <property type="evidence" value="ECO:0007669"/>
    <property type="project" value="UniProtKB-ARBA"/>
</dbReference>
<feature type="binding site" evidence="8">
    <location>
        <position position="415"/>
    </location>
    <ligand>
        <name>Zn(2+)</name>
        <dbReference type="ChEBI" id="CHEBI:29105"/>
        <label>1</label>
    </ligand>
</feature>
<feature type="binding site" evidence="8">
    <location>
        <position position="389"/>
    </location>
    <ligand>
        <name>Zn(2+)</name>
        <dbReference type="ChEBI" id="CHEBI:29105"/>
        <label>1</label>
    </ligand>
</feature>
<feature type="compositionally biased region" description="Acidic residues" evidence="11">
    <location>
        <begin position="54"/>
        <end position="64"/>
    </location>
</feature>
<dbReference type="InterPro" id="IPR013083">
    <property type="entry name" value="Znf_RING/FYVE/PHD"/>
</dbReference>
<feature type="compositionally biased region" description="Polar residues" evidence="11">
    <location>
        <begin position="154"/>
        <end position="165"/>
    </location>
</feature>
<keyword evidence="14" id="KW-1185">Reference proteome</keyword>
<name>A0A167L1G0_CALVF</name>
<feature type="binding site" evidence="8">
    <location>
        <position position="431"/>
    </location>
    <ligand>
        <name>Zn(2+)</name>
        <dbReference type="ChEBI" id="CHEBI:29105"/>
        <label>2</label>
    </ligand>
</feature>
<dbReference type="PANTHER" id="PTHR10333">
    <property type="entry name" value="INHIBITOR OF GROWTH PROTEIN"/>
    <property type="match status" value="1"/>
</dbReference>
<evidence type="ECO:0000256" key="1">
    <source>
        <dbReference type="ARBA" id="ARBA00004123"/>
    </source>
</evidence>
<dbReference type="InterPro" id="IPR028651">
    <property type="entry name" value="ING_fam"/>
</dbReference>
<dbReference type="Proteomes" id="UP000076738">
    <property type="component" value="Unassembled WGS sequence"/>
</dbReference>
<comment type="similarity">
    <text evidence="2 10">Belongs to the ING family.</text>
</comment>
<gene>
    <name evidence="13" type="ORF">CALVIDRAFT_538377</name>
</gene>